<dbReference type="STRING" id="94624.Bpet4362"/>
<dbReference type="InterPro" id="IPR011008">
    <property type="entry name" value="Dimeric_a/b-barrel"/>
</dbReference>
<accession>A9ICU2</accession>
<dbReference type="Pfam" id="PF03992">
    <property type="entry name" value="ABM"/>
    <property type="match status" value="1"/>
</dbReference>
<sequence length="117" mass="13348">MQDSVYTLYQLSIAPSDFDAFKQVIQPLVAATRDEPGAITYEYLVNADRTTIHIIEQYRTQGVLPHLEQTFPAFAEQFLKLVKVEKLTVYGHVTPEIRAKLDGFNAEYFTPFAGFSR</sequence>
<dbReference type="SUPFAM" id="SSF54909">
    <property type="entry name" value="Dimeric alpha+beta barrel"/>
    <property type="match status" value="1"/>
</dbReference>
<evidence type="ECO:0000259" key="1">
    <source>
        <dbReference type="Pfam" id="PF03992"/>
    </source>
</evidence>
<dbReference type="Gene3D" id="3.30.70.100">
    <property type="match status" value="1"/>
</dbReference>
<dbReference type="eggNOG" id="COG1359">
    <property type="taxonomic scope" value="Bacteria"/>
</dbReference>
<evidence type="ECO:0000313" key="3">
    <source>
        <dbReference type="Proteomes" id="UP000001225"/>
    </source>
</evidence>
<reference evidence="2 3" key="1">
    <citation type="journal article" date="2008" name="BMC Genomics">
        <title>The missing link: Bordetella petrii is endowed with both the metabolic versatility of environmental bacteria and virulence traits of pathogenic Bordetellae.</title>
        <authorList>
            <person name="Gross R."/>
            <person name="Guzman C.A."/>
            <person name="Sebaihia M."/>
            <person name="Martins Dos Santos V.A."/>
            <person name="Pieper D.H."/>
            <person name="Koebnik R."/>
            <person name="Lechner M."/>
            <person name="Bartels D."/>
            <person name="Buhrmester J."/>
            <person name="Choudhuri J.V."/>
            <person name="Ebensen T."/>
            <person name="Gaigalat L."/>
            <person name="Herrmann S."/>
            <person name="Khachane A.N."/>
            <person name="Larisch C."/>
            <person name="Link S."/>
            <person name="Linke B."/>
            <person name="Meyer F."/>
            <person name="Mormann S."/>
            <person name="Nakunst D."/>
            <person name="Rueckert C."/>
            <person name="Schneiker-Bekel S."/>
            <person name="Schulze K."/>
            <person name="Vorhoelter F.J."/>
            <person name="Yevsa T."/>
            <person name="Engle J.T."/>
            <person name="Goldman W.E."/>
            <person name="Puehler A."/>
            <person name="Goebel U.B."/>
            <person name="Goesmann A."/>
            <person name="Bloecker H."/>
            <person name="Kaiser O."/>
            <person name="Martinez-Arias R."/>
        </authorList>
    </citation>
    <scope>NUCLEOTIDE SEQUENCE [LARGE SCALE GENOMIC DNA]</scope>
    <source>
        <strain evidence="3">ATCC BAA-461 / DSM 12804 / CCUG 43448 / CIP 107267 / Se-1111R</strain>
    </source>
</reference>
<name>A9ICU2_BORPD</name>
<organism evidence="2 3">
    <name type="scientific">Bordetella petrii (strain ATCC BAA-461 / DSM 12804 / CCUG 43448 / CIP 107267 / Se-1111R)</name>
    <dbReference type="NCBI Taxonomy" id="340100"/>
    <lineage>
        <taxon>Bacteria</taxon>
        <taxon>Pseudomonadati</taxon>
        <taxon>Pseudomonadota</taxon>
        <taxon>Betaproteobacteria</taxon>
        <taxon>Burkholderiales</taxon>
        <taxon>Alcaligenaceae</taxon>
        <taxon>Bordetella</taxon>
    </lineage>
</organism>
<dbReference type="AlphaFoldDB" id="A9ICU2"/>
<dbReference type="KEGG" id="bpt:Bpet4362"/>
<dbReference type="InterPro" id="IPR007138">
    <property type="entry name" value="ABM_dom"/>
</dbReference>
<dbReference type="Proteomes" id="UP000001225">
    <property type="component" value="Chromosome"/>
</dbReference>
<gene>
    <name evidence="2" type="ordered locus">Bpet4362</name>
</gene>
<protein>
    <recommendedName>
        <fullName evidence="1">ABM domain-containing protein</fullName>
    </recommendedName>
</protein>
<evidence type="ECO:0000313" key="2">
    <source>
        <dbReference type="EMBL" id="CAP44713.1"/>
    </source>
</evidence>
<proteinExistence type="predicted"/>
<keyword evidence="3" id="KW-1185">Reference proteome</keyword>
<feature type="domain" description="ABM" evidence="1">
    <location>
        <begin position="9"/>
        <end position="62"/>
    </location>
</feature>
<dbReference type="EMBL" id="AM902716">
    <property type="protein sequence ID" value="CAP44713.1"/>
    <property type="molecule type" value="Genomic_DNA"/>
</dbReference>